<evidence type="ECO:0000256" key="7">
    <source>
        <dbReference type="SAM" id="Phobius"/>
    </source>
</evidence>
<protein>
    <submittedName>
        <fullName evidence="10">ABC transporter permease</fullName>
    </submittedName>
</protein>
<gene>
    <name evidence="10" type="ORF">KIH39_06105</name>
</gene>
<comment type="subcellular location">
    <subcellularLocation>
        <location evidence="1">Cell membrane</location>
        <topology evidence="1">Multi-pass membrane protein</topology>
    </subcellularLocation>
</comment>
<feature type="domain" description="ABC3 transporter permease C-terminal" evidence="8">
    <location>
        <begin position="707"/>
        <end position="825"/>
    </location>
</feature>
<name>A0A8E6B831_9BACT</name>
<proteinExistence type="inferred from homology"/>
<dbReference type="RefSeq" id="WP_213498370.1">
    <property type="nucleotide sequence ID" value="NZ_CP074694.1"/>
</dbReference>
<dbReference type="AlphaFoldDB" id="A0A8E6B831"/>
<evidence type="ECO:0000256" key="1">
    <source>
        <dbReference type="ARBA" id="ARBA00004651"/>
    </source>
</evidence>
<keyword evidence="6 7" id="KW-0472">Membrane</keyword>
<dbReference type="Pfam" id="PF02687">
    <property type="entry name" value="FtsX"/>
    <property type="match status" value="2"/>
</dbReference>
<keyword evidence="11" id="KW-1185">Reference proteome</keyword>
<evidence type="ECO:0000256" key="3">
    <source>
        <dbReference type="ARBA" id="ARBA00022475"/>
    </source>
</evidence>
<dbReference type="EMBL" id="CP074694">
    <property type="protein sequence ID" value="QVL33481.1"/>
    <property type="molecule type" value="Genomic_DNA"/>
</dbReference>
<comment type="similarity">
    <text evidence="2">Belongs to the ABC-4 integral membrane protein family. LolC/E subfamily.</text>
</comment>
<evidence type="ECO:0000259" key="9">
    <source>
        <dbReference type="Pfam" id="PF12704"/>
    </source>
</evidence>
<reference evidence="10" key="1">
    <citation type="submission" date="2021-05" db="EMBL/GenBank/DDBJ databases">
        <title>Complete genome sequence of the cellulolytic planctomycete Telmatocola sphagniphila SP2T and characterization of the first cellulase from planctomycetes.</title>
        <authorList>
            <person name="Rakitin A.L."/>
            <person name="Beletsky A.V."/>
            <person name="Naumoff D.G."/>
            <person name="Kulichevskaya I.S."/>
            <person name="Mardanov A.V."/>
            <person name="Ravin N.V."/>
            <person name="Dedysh S.N."/>
        </authorList>
    </citation>
    <scope>NUCLEOTIDE SEQUENCE</scope>
    <source>
        <strain evidence="10">SP2T</strain>
    </source>
</reference>
<feature type="transmembrane region" description="Helical" evidence="7">
    <location>
        <begin position="794"/>
        <end position="816"/>
    </location>
</feature>
<dbReference type="GO" id="GO:0098797">
    <property type="term" value="C:plasma membrane protein complex"/>
    <property type="evidence" value="ECO:0007669"/>
    <property type="project" value="TreeGrafter"/>
</dbReference>
<keyword evidence="5 7" id="KW-1133">Transmembrane helix</keyword>
<feature type="transmembrane region" description="Helical" evidence="7">
    <location>
        <begin position="247"/>
        <end position="270"/>
    </location>
</feature>
<feature type="transmembrane region" description="Helical" evidence="7">
    <location>
        <begin position="20"/>
        <end position="39"/>
    </location>
</feature>
<dbReference type="PANTHER" id="PTHR30489:SF0">
    <property type="entry name" value="LIPOPROTEIN-RELEASING SYSTEM TRANSMEMBRANE PROTEIN LOLE"/>
    <property type="match status" value="1"/>
</dbReference>
<evidence type="ECO:0000313" key="10">
    <source>
        <dbReference type="EMBL" id="QVL33481.1"/>
    </source>
</evidence>
<feature type="transmembrane region" description="Helical" evidence="7">
    <location>
        <begin position="341"/>
        <end position="365"/>
    </location>
</feature>
<feature type="domain" description="MacB-like periplasmic core" evidence="9">
    <location>
        <begin position="18"/>
        <end position="217"/>
    </location>
</feature>
<feature type="domain" description="MacB-like periplasmic core" evidence="9">
    <location>
        <begin position="480"/>
        <end position="673"/>
    </location>
</feature>
<feature type="transmembrane region" description="Helical" evidence="7">
    <location>
        <begin position="703"/>
        <end position="725"/>
    </location>
</feature>
<dbReference type="InterPro" id="IPR003838">
    <property type="entry name" value="ABC3_permease_C"/>
</dbReference>
<sequence length="832" mass="89316">MHLRDYSMRESIRRYGRTTLTLLGITIGMASIVAVKITISTIHQTYAGVFANASAKPDLEITSASQKGIEENSLGAILQNVEAIQEIRSQVRGLVAAVTEKGPVPVSLFGSTPDRTLKLITGSELKADNEALMEQSLAKSLNIQCGDQFQVLSERGAAELKLVGVLKSGLLGEVNSRGIVTNLETAQQVFNFDSRVSCLQIFLKAGCDAESTRSLIERFLPEGWYVKDASAQSAATSDALGATEMGLMFLGVIVIASAVFMCLNSFLLTFNERRKQFAILRTIGATSVQIQKLILAEALLMGIAGSILGCLLGLILAQALIRGMSLVLCLEFPGPYITWTPFIWALLLGPLLSVLAGLLPARLAACRQPLDELKPVDCGTKCSKGYKCCLPIGLLLLAGSIGVRWLISFSSLNGELKSTIFVASLLGTVLAGVCLLPSMIKFVLQMFSHCFAGVEGNLAVQNLIRYRSRTELTAAVLFLSLAIMVTFGQTISDISSDLHQWCSQAIVADYVLRGSKPDNSLSIVTSLPESAEHEIEQLAGVAAVDKLSFIRSQVNGRSVLILARGLPKDGSLPLVIREGNAISAREALQRGEAMLGTALAQDLGLHAGDFIQINTAKGEQRVRVAGTVTEYAVGGMALFMEWDAARSLLEFQGVNAYMISAKSGEAEQLRQSLVRFSGERKYYLEHIGELRSSIEGFLSNVTGVLWCLMVMVFVVASLSVVNTLFMNVRDQSRELGILRAIGLKQCQLKKVIRLQAVLLACTVIVPGIAVGLILSQAIETGGTAKLPSTPEFAIRGWVLIGSSLLALLVAGFAGILPARRAARMPVMAAMQS</sequence>
<dbReference type="PANTHER" id="PTHR30489">
    <property type="entry name" value="LIPOPROTEIN-RELEASING SYSTEM TRANSMEMBRANE PROTEIN LOLE"/>
    <property type="match status" value="1"/>
</dbReference>
<evidence type="ECO:0000259" key="8">
    <source>
        <dbReference type="Pfam" id="PF02687"/>
    </source>
</evidence>
<dbReference type="InterPro" id="IPR051447">
    <property type="entry name" value="Lipoprotein-release_system"/>
</dbReference>
<feature type="transmembrane region" description="Helical" evidence="7">
    <location>
        <begin position="386"/>
        <end position="407"/>
    </location>
</feature>
<organism evidence="10 11">
    <name type="scientific">Telmatocola sphagniphila</name>
    <dbReference type="NCBI Taxonomy" id="1123043"/>
    <lineage>
        <taxon>Bacteria</taxon>
        <taxon>Pseudomonadati</taxon>
        <taxon>Planctomycetota</taxon>
        <taxon>Planctomycetia</taxon>
        <taxon>Gemmatales</taxon>
        <taxon>Gemmataceae</taxon>
    </lineage>
</organism>
<evidence type="ECO:0000256" key="6">
    <source>
        <dbReference type="ARBA" id="ARBA00023136"/>
    </source>
</evidence>
<feature type="domain" description="ABC3 transporter permease C-terminal" evidence="8">
    <location>
        <begin position="248"/>
        <end position="365"/>
    </location>
</feature>
<evidence type="ECO:0000256" key="5">
    <source>
        <dbReference type="ARBA" id="ARBA00022989"/>
    </source>
</evidence>
<dbReference type="GO" id="GO:0044874">
    <property type="term" value="P:lipoprotein localization to outer membrane"/>
    <property type="evidence" value="ECO:0007669"/>
    <property type="project" value="TreeGrafter"/>
</dbReference>
<evidence type="ECO:0000256" key="4">
    <source>
        <dbReference type="ARBA" id="ARBA00022692"/>
    </source>
</evidence>
<keyword evidence="4 7" id="KW-0812">Transmembrane</keyword>
<evidence type="ECO:0000313" key="11">
    <source>
        <dbReference type="Proteomes" id="UP000676194"/>
    </source>
</evidence>
<dbReference type="Proteomes" id="UP000676194">
    <property type="component" value="Chromosome"/>
</dbReference>
<dbReference type="KEGG" id="tsph:KIH39_06105"/>
<dbReference type="InterPro" id="IPR025857">
    <property type="entry name" value="MacB_PCD"/>
</dbReference>
<keyword evidence="3" id="KW-1003">Cell membrane</keyword>
<feature type="transmembrane region" description="Helical" evidence="7">
    <location>
        <begin position="298"/>
        <end position="321"/>
    </location>
</feature>
<feature type="transmembrane region" description="Helical" evidence="7">
    <location>
        <begin position="472"/>
        <end position="491"/>
    </location>
</feature>
<feature type="transmembrane region" description="Helical" evidence="7">
    <location>
        <begin position="419"/>
        <end position="440"/>
    </location>
</feature>
<accession>A0A8E6B831</accession>
<feature type="transmembrane region" description="Helical" evidence="7">
    <location>
        <begin position="754"/>
        <end position="774"/>
    </location>
</feature>
<evidence type="ECO:0000256" key="2">
    <source>
        <dbReference type="ARBA" id="ARBA00005236"/>
    </source>
</evidence>
<dbReference type="Pfam" id="PF12704">
    <property type="entry name" value="MacB_PCD"/>
    <property type="match status" value="2"/>
</dbReference>